<evidence type="ECO:0000256" key="9">
    <source>
        <dbReference type="ARBA" id="ARBA00022692"/>
    </source>
</evidence>
<dbReference type="Gene3D" id="1.10.760.10">
    <property type="entry name" value="Cytochrome c-like domain"/>
    <property type="match status" value="2"/>
</dbReference>
<evidence type="ECO:0000256" key="22">
    <source>
        <dbReference type="SAM" id="Phobius"/>
    </source>
</evidence>
<keyword evidence="8" id="KW-0679">Respiratory chain</keyword>
<keyword evidence="16 20" id="KW-0408">Iron</keyword>
<evidence type="ECO:0000256" key="4">
    <source>
        <dbReference type="ARBA" id="ARBA00022448"/>
    </source>
</evidence>
<sequence length="286" mass="31041">MKWFNLSDSVNLLSILAAIVLVGATIFVVGIYVKQMKTKKSEGELREGANHDEIKEYNNPIPTGWAIVYVILIVWAIWYFLVGYPLNSYSQVGEYNDEVKAYNAKFQTTFNNPTKETLLAMGEGIFLTQCSACHGISGTGLNGKARDLTVWGSEEGIIESISDGSKGLDYPLGEMPAKNLEGEAALAAAAYMAKEISAIGKTSRPDLVTRGKDEWMVCAACHGEDGKGMDGLGPDLTKYGASDFVVDVLNRGKQGFIGHMPAFTDSRLTDIQKQAVGEYAVSLSKE</sequence>
<dbReference type="PANTHER" id="PTHR33751:SF1">
    <property type="entry name" value="CBB3-TYPE CYTOCHROME C OXIDASE SUBUNIT FIXP"/>
    <property type="match status" value="1"/>
</dbReference>
<dbReference type="RefSeq" id="WP_025802796.1">
    <property type="nucleotide sequence ID" value="NZ_CP053842.1"/>
</dbReference>
<keyword evidence="14 22" id="KW-1133">Transmembrane helix</keyword>
<dbReference type="Gene3D" id="6.10.280.130">
    <property type="match status" value="1"/>
</dbReference>
<dbReference type="AlphaFoldDB" id="A0A7M1LDP4"/>
<feature type="transmembrane region" description="Helical" evidence="22">
    <location>
        <begin position="12"/>
        <end position="33"/>
    </location>
</feature>
<feature type="binding site" description="axial binding residue" evidence="20">
    <location>
        <position position="175"/>
    </location>
    <ligand>
        <name>heme c</name>
        <dbReference type="ChEBI" id="CHEBI:61717"/>
        <label>2</label>
    </ligand>
    <ligandPart>
        <name>Fe</name>
        <dbReference type="ChEBI" id="CHEBI:18248"/>
    </ligandPart>
</feature>
<dbReference type="InterPro" id="IPR004678">
    <property type="entry name" value="Cyt_c_oxidase_cbb3_su3"/>
</dbReference>
<dbReference type="SUPFAM" id="SSF46626">
    <property type="entry name" value="Cytochrome c"/>
    <property type="match status" value="2"/>
</dbReference>
<proteinExistence type="inferred from homology"/>
<dbReference type="GO" id="GO:0006119">
    <property type="term" value="P:oxidative phosphorylation"/>
    <property type="evidence" value="ECO:0007669"/>
    <property type="project" value="UniProtKB-UniPathway"/>
</dbReference>
<dbReference type="GO" id="GO:0046872">
    <property type="term" value="F:metal ion binding"/>
    <property type="evidence" value="ECO:0007669"/>
    <property type="project" value="UniProtKB-KW"/>
</dbReference>
<evidence type="ECO:0000256" key="6">
    <source>
        <dbReference type="ARBA" id="ARBA00022519"/>
    </source>
</evidence>
<feature type="binding site" description="axial binding residue" evidence="20">
    <location>
        <position position="222"/>
    </location>
    <ligand>
        <name>heme c</name>
        <dbReference type="ChEBI" id="CHEBI:61717"/>
        <label>2</label>
    </ligand>
    <ligandPart>
        <name>Fe</name>
        <dbReference type="ChEBI" id="CHEBI:18248"/>
    </ligandPart>
</feature>
<dbReference type="InterPro" id="IPR036909">
    <property type="entry name" value="Cyt_c-like_dom_sf"/>
</dbReference>
<feature type="transmembrane region" description="Helical" evidence="22">
    <location>
        <begin position="63"/>
        <end position="81"/>
    </location>
</feature>
<feature type="domain" description="Cytochrome c" evidence="23">
    <location>
        <begin position="117"/>
        <end position="196"/>
    </location>
</feature>
<keyword evidence="5" id="KW-1003">Cell membrane</keyword>
<keyword evidence="7 21" id="KW-0349">Heme</keyword>
<feature type="domain" description="Cytochrome c" evidence="23">
    <location>
        <begin position="206"/>
        <end position="284"/>
    </location>
</feature>
<keyword evidence="18 22" id="KW-0472">Membrane</keyword>
<dbReference type="GO" id="GO:1902600">
    <property type="term" value="P:proton transmembrane transport"/>
    <property type="evidence" value="ECO:0007669"/>
    <property type="project" value="UniProtKB-KW"/>
</dbReference>
<dbReference type="Proteomes" id="UP000594749">
    <property type="component" value="Chromosome"/>
</dbReference>
<keyword evidence="10 20" id="KW-0479">Metal-binding</keyword>
<evidence type="ECO:0000256" key="17">
    <source>
        <dbReference type="ARBA" id="ARBA00023065"/>
    </source>
</evidence>
<evidence type="ECO:0000256" key="19">
    <source>
        <dbReference type="ARBA" id="ARBA00029635"/>
    </source>
</evidence>
<dbReference type="Pfam" id="PF13442">
    <property type="entry name" value="Cytochrome_CBB3"/>
    <property type="match status" value="2"/>
</dbReference>
<feature type="binding site" description="axial binding residue" evidence="20">
    <location>
        <position position="260"/>
    </location>
    <ligand>
        <name>heme c</name>
        <dbReference type="ChEBI" id="CHEBI:61717"/>
        <label>1</label>
    </ligand>
    <ligandPart>
        <name>Fe</name>
        <dbReference type="ChEBI" id="CHEBI:18248"/>
    </ligandPart>
</feature>
<evidence type="ECO:0000313" key="24">
    <source>
        <dbReference type="EMBL" id="QOQ86580.1"/>
    </source>
</evidence>
<dbReference type="GO" id="GO:0005886">
    <property type="term" value="C:plasma membrane"/>
    <property type="evidence" value="ECO:0007669"/>
    <property type="project" value="UniProtKB-SubCell"/>
</dbReference>
<dbReference type="UniPathway" id="UPA00705"/>
<accession>A0A7M1LDP4</accession>
<dbReference type="Pfam" id="PF14715">
    <property type="entry name" value="FixP_N"/>
    <property type="match status" value="1"/>
</dbReference>
<comment type="subcellular location">
    <subcellularLocation>
        <location evidence="1">Cell inner membrane</location>
    </subcellularLocation>
</comment>
<keyword evidence="6" id="KW-0997">Cell inner membrane</keyword>
<comment type="pathway">
    <text evidence="2">Energy metabolism; oxidative phosphorylation.</text>
</comment>
<evidence type="ECO:0000256" key="11">
    <source>
        <dbReference type="ARBA" id="ARBA00022737"/>
    </source>
</evidence>
<dbReference type="OrthoDB" id="9811281at2"/>
<keyword evidence="11" id="KW-0677">Repeat</keyword>
<evidence type="ECO:0000256" key="20">
    <source>
        <dbReference type="PIRSR" id="PIRSR000006-1"/>
    </source>
</evidence>
<evidence type="ECO:0000256" key="10">
    <source>
        <dbReference type="ARBA" id="ARBA00022723"/>
    </source>
</evidence>
<keyword evidence="4" id="KW-0813">Transport</keyword>
<keyword evidence="17" id="KW-0406">Ion transport</keyword>
<dbReference type="InterPro" id="IPR038414">
    <property type="entry name" value="CcoP_N_sf"/>
</dbReference>
<evidence type="ECO:0000256" key="18">
    <source>
        <dbReference type="ARBA" id="ARBA00023136"/>
    </source>
</evidence>
<feature type="binding site" description="axial binding residue" evidence="20">
    <location>
        <position position="134"/>
    </location>
    <ligand>
        <name>heme c</name>
        <dbReference type="ChEBI" id="CHEBI:61717"/>
        <label>1</label>
    </ligand>
    <ligandPart>
        <name>Fe</name>
        <dbReference type="ChEBI" id="CHEBI:18248"/>
    </ligandPart>
</feature>
<keyword evidence="25" id="KW-1185">Reference proteome</keyword>
<evidence type="ECO:0000259" key="23">
    <source>
        <dbReference type="PROSITE" id="PS51007"/>
    </source>
</evidence>
<evidence type="ECO:0000256" key="3">
    <source>
        <dbReference type="ARBA" id="ARBA00006113"/>
    </source>
</evidence>
<name>A0A7M1LDP4_9BACT</name>
<evidence type="ECO:0000256" key="5">
    <source>
        <dbReference type="ARBA" id="ARBA00022475"/>
    </source>
</evidence>
<evidence type="ECO:0000256" key="7">
    <source>
        <dbReference type="ARBA" id="ARBA00022617"/>
    </source>
</evidence>
<feature type="binding site" description="covalent" evidence="21">
    <location>
        <position position="221"/>
    </location>
    <ligand>
        <name>heme c</name>
        <dbReference type="ChEBI" id="CHEBI:61717"/>
        <label>2</label>
    </ligand>
</feature>
<evidence type="ECO:0000256" key="15">
    <source>
        <dbReference type="ARBA" id="ARBA00023002"/>
    </source>
</evidence>
<evidence type="ECO:0000256" key="12">
    <source>
        <dbReference type="ARBA" id="ARBA00022781"/>
    </source>
</evidence>
<evidence type="ECO:0000256" key="13">
    <source>
        <dbReference type="ARBA" id="ARBA00022982"/>
    </source>
</evidence>
<keyword evidence="9 22" id="KW-0812">Transmembrane</keyword>
<evidence type="ECO:0000256" key="8">
    <source>
        <dbReference type="ARBA" id="ARBA00022660"/>
    </source>
</evidence>
<feature type="binding site" description="covalent" evidence="21">
    <location>
        <position position="218"/>
    </location>
    <ligand>
        <name>heme c</name>
        <dbReference type="ChEBI" id="CHEBI:61717"/>
        <label>2</label>
    </ligand>
</feature>
<dbReference type="PIRSF" id="PIRSF000006">
    <property type="entry name" value="Cbb3-Cox_fixP"/>
    <property type="match status" value="1"/>
</dbReference>
<dbReference type="EMBL" id="CP063078">
    <property type="protein sequence ID" value="QOQ86580.1"/>
    <property type="molecule type" value="Genomic_DNA"/>
</dbReference>
<dbReference type="GO" id="GO:0009055">
    <property type="term" value="F:electron transfer activity"/>
    <property type="evidence" value="ECO:0007669"/>
    <property type="project" value="InterPro"/>
</dbReference>
<keyword evidence="13" id="KW-0249">Electron transport</keyword>
<comment type="cofactor">
    <cofactor evidence="21">
        <name>heme c</name>
        <dbReference type="ChEBI" id="CHEBI:61717"/>
    </cofactor>
    <text evidence="21">Binds 2 heme C groups per subunit.</text>
</comment>
<evidence type="ECO:0000256" key="16">
    <source>
        <dbReference type="ARBA" id="ARBA00023004"/>
    </source>
</evidence>
<keyword evidence="15" id="KW-0560">Oxidoreductase</keyword>
<evidence type="ECO:0000256" key="21">
    <source>
        <dbReference type="PIRSR" id="PIRSR000006-2"/>
    </source>
</evidence>
<evidence type="ECO:0000256" key="1">
    <source>
        <dbReference type="ARBA" id="ARBA00004533"/>
    </source>
</evidence>
<evidence type="ECO:0000256" key="14">
    <source>
        <dbReference type="ARBA" id="ARBA00022989"/>
    </source>
</evidence>
<comment type="similarity">
    <text evidence="3">Belongs to the CcoP / FixP family.</text>
</comment>
<protein>
    <recommendedName>
        <fullName evidence="19">Cytochrome c oxidase subunit III</fullName>
    </recommendedName>
</protein>
<feature type="binding site" description="covalent" evidence="21">
    <location>
        <position position="133"/>
    </location>
    <ligand>
        <name>heme c</name>
        <dbReference type="ChEBI" id="CHEBI:61717"/>
        <label>1</label>
    </ligand>
</feature>
<dbReference type="PANTHER" id="PTHR33751">
    <property type="entry name" value="CBB3-TYPE CYTOCHROME C OXIDASE SUBUNIT FIXP"/>
    <property type="match status" value="1"/>
</dbReference>
<dbReference type="InterPro" id="IPR032858">
    <property type="entry name" value="CcoP_N"/>
</dbReference>
<dbReference type="GO" id="GO:0020037">
    <property type="term" value="F:heme binding"/>
    <property type="evidence" value="ECO:0007669"/>
    <property type="project" value="InterPro"/>
</dbReference>
<dbReference type="InterPro" id="IPR009056">
    <property type="entry name" value="Cyt_c-like_dom"/>
</dbReference>
<organism evidence="24 25">
    <name type="scientific">Campylobacter corcagiensis</name>
    <dbReference type="NCBI Taxonomy" id="1448857"/>
    <lineage>
        <taxon>Bacteria</taxon>
        <taxon>Pseudomonadati</taxon>
        <taxon>Campylobacterota</taxon>
        <taxon>Epsilonproteobacteria</taxon>
        <taxon>Campylobacterales</taxon>
        <taxon>Campylobacteraceae</taxon>
        <taxon>Campylobacter</taxon>
    </lineage>
</organism>
<evidence type="ECO:0000256" key="2">
    <source>
        <dbReference type="ARBA" id="ARBA00004673"/>
    </source>
</evidence>
<reference evidence="24 25" key="1">
    <citation type="submission" date="2020-10" db="EMBL/GenBank/DDBJ databases">
        <title>Campylobacter and Helicobacter PacBio genomes.</title>
        <authorList>
            <person name="Lane C."/>
        </authorList>
    </citation>
    <scope>NUCLEOTIDE SEQUENCE [LARGE SCALE GENOMIC DNA]</scope>
    <source>
        <strain evidence="24 25">2016D-0077</strain>
    </source>
</reference>
<evidence type="ECO:0000313" key="25">
    <source>
        <dbReference type="Proteomes" id="UP000594749"/>
    </source>
</evidence>
<dbReference type="PROSITE" id="PS51007">
    <property type="entry name" value="CYTC"/>
    <property type="match status" value="2"/>
</dbReference>
<gene>
    <name evidence="24" type="ORF">IMC76_04935</name>
</gene>
<dbReference type="InterPro" id="IPR050597">
    <property type="entry name" value="Cytochrome_c_Oxidase_Subunit"/>
</dbReference>
<keyword evidence="12" id="KW-0375">Hydrogen ion transport</keyword>
<dbReference type="GO" id="GO:0016491">
    <property type="term" value="F:oxidoreductase activity"/>
    <property type="evidence" value="ECO:0007669"/>
    <property type="project" value="UniProtKB-KW"/>
</dbReference>
<feature type="binding site" description="covalent" evidence="21">
    <location>
        <position position="130"/>
    </location>
    <ligand>
        <name>heme c</name>
        <dbReference type="ChEBI" id="CHEBI:61717"/>
        <label>1</label>
    </ligand>
</feature>